<feature type="transmembrane region" description="Helical" evidence="1">
    <location>
        <begin position="45"/>
        <end position="66"/>
    </location>
</feature>
<dbReference type="EMBL" id="QWET01000001">
    <property type="protein sequence ID" value="RIH67144.1"/>
    <property type="molecule type" value="Genomic_DNA"/>
</dbReference>
<sequence length="116" mass="14067">MNRNMTQHKQPENIPLKDVSRFNRWINHLDEKDKLLRPETRKRKWIISLAVLFLLFVLSFILFPWVKMEYKNLGVTNEQVIQTLPDKNRLLPLEMPVDSFEQRLKKQIHENNSEKE</sequence>
<protein>
    <submittedName>
        <fullName evidence="2">Uncharacterized protein</fullName>
    </submittedName>
</protein>
<proteinExistence type="predicted"/>
<keyword evidence="1" id="KW-0812">Transmembrane</keyword>
<keyword evidence="1" id="KW-0472">Membrane</keyword>
<dbReference type="Proteomes" id="UP000266441">
    <property type="component" value="Unassembled WGS sequence"/>
</dbReference>
<evidence type="ECO:0000256" key="1">
    <source>
        <dbReference type="SAM" id="Phobius"/>
    </source>
</evidence>
<organism evidence="2 3">
    <name type="scientific">Mariniphaga sediminis</name>
    <dbReference type="NCBI Taxonomy" id="1628158"/>
    <lineage>
        <taxon>Bacteria</taxon>
        <taxon>Pseudomonadati</taxon>
        <taxon>Bacteroidota</taxon>
        <taxon>Bacteroidia</taxon>
        <taxon>Marinilabiliales</taxon>
        <taxon>Prolixibacteraceae</taxon>
        <taxon>Mariniphaga</taxon>
    </lineage>
</organism>
<dbReference type="OrthoDB" id="1122456at2"/>
<keyword evidence="1" id="KW-1133">Transmembrane helix</keyword>
<dbReference type="RefSeq" id="WP_119348168.1">
    <property type="nucleotide sequence ID" value="NZ_QWET01000001.1"/>
</dbReference>
<dbReference type="AlphaFoldDB" id="A0A399D5I5"/>
<gene>
    <name evidence="2" type="ORF">D1164_01575</name>
</gene>
<comment type="caution">
    <text evidence="2">The sequence shown here is derived from an EMBL/GenBank/DDBJ whole genome shotgun (WGS) entry which is preliminary data.</text>
</comment>
<name>A0A399D5I5_9BACT</name>
<evidence type="ECO:0000313" key="2">
    <source>
        <dbReference type="EMBL" id="RIH67144.1"/>
    </source>
</evidence>
<evidence type="ECO:0000313" key="3">
    <source>
        <dbReference type="Proteomes" id="UP000266441"/>
    </source>
</evidence>
<reference evidence="2 3" key="1">
    <citation type="journal article" date="2015" name="Int. J. Syst. Evol. Microbiol.">
        <title>Mariniphaga sediminis sp. nov., isolated from coastal sediment.</title>
        <authorList>
            <person name="Wang F.Q."/>
            <person name="Shen Q.Y."/>
            <person name="Chen G.J."/>
            <person name="Du Z.J."/>
        </authorList>
    </citation>
    <scope>NUCLEOTIDE SEQUENCE [LARGE SCALE GENOMIC DNA]</scope>
    <source>
        <strain evidence="2 3">SY21</strain>
    </source>
</reference>
<keyword evidence="3" id="KW-1185">Reference proteome</keyword>
<accession>A0A399D5I5</accession>